<reference evidence="1" key="1">
    <citation type="submission" date="2023-04" db="EMBL/GenBank/DDBJ databases">
        <title>A chromosome-level genome assembly of the parasitoid wasp Eretmocerus hayati.</title>
        <authorList>
            <person name="Zhong Y."/>
            <person name="Liu S."/>
            <person name="Liu Y."/>
        </authorList>
    </citation>
    <scope>NUCLEOTIDE SEQUENCE</scope>
    <source>
        <strain evidence="1">ZJU_SS_LIU_2023</strain>
    </source>
</reference>
<protein>
    <submittedName>
        <fullName evidence="1">Uncharacterized protein</fullName>
    </submittedName>
</protein>
<evidence type="ECO:0000313" key="2">
    <source>
        <dbReference type="Proteomes" id="UP001239111"/>
    </source>
</evidence>
<sequence length="437" mass="49849">MLRSKRSKTLVSVAAHNIPKVKEKIKAKLPVLTPNDIRRYRIPYSDAIVAELQEADLHEVAERLKFLFDLDEEARQIAGPNTLIWNRPKLRNNHELIDILKELFIRIHRDEMEEKSEFLARMALSIEASGWDWWWIADTLYRNALWLAKELEPTDLSLISLLRFVYARFLIDKMEDAESALEYARLAQRDSRDRPWSVAKLLREEGHTGSLYRHSCKLLNRILVSLGRSSRDSSDSVDLSVGACKLAVKNACEAGDHELLAESQFELGKSELAAGNVEEAIGHFTTNLMILRQIGDIEGICNAHSNFVRIYKDLGNDDKVLEHLGEFKEIASTYQLNKKLGEVYYLTGEYYLARDNPKEATPNLERAFLLYNQVGAAEDANKARCLTGISKGQEMMDSYQNLITQSVKGDSTATLKICLWRDRGEPFDELPTSKESN</sequence>
<proteinExistence type="predicted"/>
<organism evidence="1 2">
    <name type="scientific">Eretmocerus hayati</name>
    <dbReference type="NCBI Taxonomy" id="131215"/>
    <lineage>
        <taxon>Eukaryota</taxon>
        <taxon>Metazoa</taxon>
        <taxon>Ecdysozoa</taxon>
        <taxon>Arthropoda</taxon>
        <taxon>Hexapoda</taxon>
        <taxon>Insecta</taxon>
        <taxon>Pterygota</taxon>
        <taxon>Neoptera</taxon>
        <taxon>Endopterygota</taxon>
        <taxon>Hymenoptera</taxon>
        <taxon>Apocrita</taxon>
        <taxon>Proctotrupomorpha</taxon>
        <taxon>Chalcidoidea</taxon>
        <taxon>Aphelinidae</taxon>
        <taxon>Aphelininae</taxon>
        <taxon>Eretmocerus</taxon>
    </lineage>
</organism>
<name>A0ACC2NXT7_9HYME</name>
<dbReference type="Proteomes" id="UP001239111">
    <property type="component" value="Chromosome 2"/>
</dbReference>
<comment type="caution">
    <text evidence="1">The sequence shown here is derived from an EMBL/GenBank/DDBJ whole genome shotgun (WGS) entry which is preliminary data.</text>
</comment>
<gene>
    <name evidence="1" type="ORF">QAD02_011723</name>
</gene>
<dbReference type="EMBL" id="CM056742">
    <property type="protein sequence ID" value="KAJ8675937.1"/>
    <property type="molecule type" value="Genomic_DNA"/>
</dbReference>
<accession>A0ACC2NXT7</accession>
<keyword evidence="2" id="KW-1185">Reference proteome</keyword>
<evidence type="ECO:0000313" key="1">
    <source>
        <dbReference type="EMBL" id="KAJ8675937.1"/>
    </source>
</evidence>